<protein>
    <submittedName>
        <fullName evidence="1">Uncharacterized protein</fullName>
    </submittedName>
</protein>
<name>A0A4Y7PFY8_9AGAM</name>
<reference evidence="1 2" key="1">
    <citation type="submission" date="2018-06" db="EMBL/GenBank/DDBJ databases">
        <title>A transcriptomic atlas of mushroom development highlights an independent origin of complex multicellularity.</title>
        <authorList>
            <consortium name="DOE Joint Genome Institute"/>
            <person name="Krizsan K."/>
            <person name="Almasi E."/>
            <person name="Merenyi Z."/>
            <person name="Sahu N."/>
            <person name="Viragh M."/>
            <person name="Koszo T."/>
            <person name="Mondo S."/>
            <person name="Kiss B."/>
            <person name="Balint B."/>
            <person name="Kues U."/>
            <person name="Barry K."/>
            <person name="Hegedus J.C."/>
            <person name="Henrissat B."/>
            <person name="Johnson J."/>
            <person name="Lipzen A."/>
            <person name="Ohm R."/>
            <person name="Nagy I."/>
            <person name="Pangilinan J."/>
            <person name="Yan J."/>
            <person name="Xiong Y."/>
            <person name="Grigoriev I.V."/>
            <person name="Hibbett D.S."/>
            <person name="Nagy L.G."/>
        </authorList>
    </citation>
    <scope>NUCLEOTIDE SEQUENCE [LARGE SCALE GENOMIC DNA]</scope>
    <source>
        <strain evidence="1 2">SZMC22713</strain>
    </source>
</reference>
<evidence type="ECO:0000313" key="1">
    <source>
        <dbReference type="EMBL" id="TDL14116.1"/>
    </source>
</evidence>
<accession>A0A4Y7PFY8</accession>
<dbReference type="OrthoDB" id="2884925at2759"/>
<organism evidence="1 2">
    <name type="scientific">Rickenella mellea</name>
    <dbReference type="NCBI Taxonomy" id="50990"/>
    <lineage>
        <taxon>Eukaryota</taxon>
        <taxon>Fungi</taxon>
        <taxon>Dikarya</taxon>
        <taxon>Basidiomycota</taxon>
        <taxon>Agaricomycotina</taxon>
        <taxon>Agaricomycetes</taxon>
        <taxon>Hymenochaetales</taxon>
        <taxon>Rickenellaceae</taxon>
        <taxon>Rickenella</taxon>
    </lineage>
</organism>
<dbReference type="STRING" id="50990.A0A4Y7PFY8"/>
<dbReference type="VEuPathDB" id="FungiDB:BD410DRAFT_866586"/>
<gene>
    <name evidence="1" type="ORF">BD410DRAFT_866586</name>
</gene>
<keyword evidence="2" id="KW-1185">Reference proteome</keyword>
<evidence type="ECO:0000313" key="2">
    <source>
        <dbReference type="Proteomes" id="UP000294933"/>
    </source>
</evidence>
<sequence length="664" mass="75823">MPCTFASIDAEIKAIEKAIKVFHRHKDDAAVLRKKESIVFLKKRRNRLAPVSRLPPELLSEIFEHMEQHIHGDRRWHHYALLPYPSRRWKNGIHICSDWRTIALDTPHLWSVVASTYSEEKLRFYLHYSKRHQLRVLLDEPYCCEHVVTLLQQFLHISELAIYGSEELWEAILPFLSLNFPVLSVASLKLSDGRRKIFMSESVVWNLLQSLKGLCLRGMSGIQWTSLHLNSLLTLEIDDFNVAHFYPIIDACPHLQQILFCSYLSIPPEYSTLSRQVSMPSLRSLSLSLPGPFCEQVLKCLVLQDDISLHLSCIIDNRGSTIPCQLFSILPEEIELYISISLDNYYDPPKSAVFFTASSSSFRSVSMKVKWDSPNRNIEEARFIAVTLTEPIIDRAISFKFSGSCGTRSQIWDDFLIRMPKLQTLHVECWPDYNYDDPAYIRCLVDVLTSGIFPSLRILYWEQFKSGGMLKGKSRLRKKLKQMIRHRADAGNPLDGVIVEVGFCPIFQYYSTPDINSPEGSLRQKLSRVGEVAFQAPIKNLDYVTTSISLHIVNDSEQSCMMLQTACIPTMTITTLAVNWTLHPDHQRRNVIQVNDDAADLPAIKSPPVAVTFRFIVDSEVLSILLQTYGLFACVSESDKYPSKAHSLLASNMASEGIRVIRPL</sequence>
<proteinExistence type="predicted"/>
<dbReference type="Proteomes" id="UP000294933">
    <property type="component" value="Unassembled WGS sequence"/>
</dbReference>
<dbReference type="AlphaFoldDB" id="A0A4Y7PFY8"/>
<dbReference type="EMBL" id="ML170389">
    <property type="protein sequence ID" value="TDL14116.1"/>
    <property type="molecule type" value="Genomic_DNA"/>
</dbReference>